<dbReference type="AlphaFoldDB" id="A0A1I4RVJ5"/>
<dbReference type="RefSeq" id="WP_139236673.1">
    <property type="nucleotide sequence ID" value="NZ_FOTW01000023.1"/>
</dbReference>
<organism evidence="1 2">
    <name type="scientific">Rugamonas rubra</name>
    <dbReference type="NCBI Taxonomy" id="758825"/>
    <lineage>
        <taxon>Bacteria</taxon>
        <taxon>Pseudomonadati</taxon>
        <taxon>Pseudomonadota</taxon>
        <taxon>Betaproteobacteria</taxon>
        <taxon>Burkholderiales</taxon>
        <taxon>Oxalobacteraceae</taxon>
        <taxon>Telluria group</taxon>
        <taxon>Rugamonas</taxon>
    </lineage>
</organism>
<evidence type="ECO:0000313" key="1">
    <source>
        <dbReference type="EMBL" id="SFM56054.1"/>
    </source>
</evidence>
<protein>
    <submittedName>
        <fullName evidence="1">Uncharacterized protein</fullName>
    </submittedName>
</protein>
<reference evidence="1 2" key="1">
    <citation type="submission" date="2016-10" db="EMBL/GenBank/DDBJ databases">
        <authorList>
            <person name="de Groot N.N."/>
        </authorList>
    </citation>
    <scope>NUCLEOTIDE SEQUENCE [LARGE SCALE GENOMIC DNA]</scope>
    <source>
        <strain evidence="1 2">ATCC 43154</strain>
    </source>
</reference>
<proteinExistence type="predicted"/>
<evidence type="ECO:0000313" key="2">
    <source>
        <dbReference type="Proteomes" id="UP000199470"/>
    </source>
</evidence>
<gene>
    <name evidence="1" type="ORF">SAMN02982985_04507</name>
</gene>
<keyword evidence="2" id="KW-1185">Reference proteome</keyword>
<dbReference type="EMBL" id="FOTW01000023">
    <property type="protein sequence ID" value="SFM56054.1"/>
    <property type="molecule type" value="Genomic_DNA"/>
</dbReference>
<sequence length="93" mass="10268">MSTKQKQLQDELANLSTEDRTRLQALAVLAGASAEELLPFVLRDGFAECEESLRASLEAEAYFNTRRGVDGADVMASVECLIDTYAKRQRRAG</sequence>
<dbReference type="Proteomes" id="UP000199470">
    <property type="component" value="Unassembled WGS sequence"/>
</dbReference>
<name>A0A1I4RVJ5_9BURK</name>
<accession>A0A1I4RVJ5</accession>